<evidence type="ECO:0000256" key="3">
    <source>
        <dbReference type="ARBA" id="ARBA00022448"/>
    </source>
</evidence>
<dbReference type="GO" id="GO:0140359">
    <property type="term" value="F:ABC-type transporter activity"/>
    <property type="evidence" value="ECO:0007669"/>
    <property type="project" value="InterPro"/>
</dbReference>
<reference evidence="10 11" key="1">
    <citation type="submission" date="2016-10" db="EMBL/GenBank/DDBJ databases">
        <authorList>
            <person name="de Groot N.N."/>
        </authorList>
    </citation>
    <scope>NUCLEOTIDE SEQUENCE [LARGE SCALE GENOMIC DNA]</scope>
    <source>
        <strain evidence="10 11">CGMCC 1.6291</strain>
    </source>
</reference>
<sequence length="368" mass="39985">MGTRLRGLLAKEFVQLLRDRIILVLILWLYTVEVVICAYALTMDVENMPFAVVDEDRTPASRSLVERFTTTDAFAYVGQAADDQAIEQWLQEGRARVALVVPQGFQRDLSRAERPAVQLLLDGTHANLAAQARGDALEIINRFAMEGLDGVPVSAGVESILRVRYNPDQTFTSFMVLSMIGLAALMVGVIYSAASIVREKEAGTIEQLRVTPIRITELFIAKVTPTLVIGLLSVFPSLLIVWWFGVPMQGSLILFLALTGLFLLSAIGLGVLIATVSHTQQQALLLAFFGLFPMMMLSGTLAPVESMPEILQAASLASPLRHYMDVILGVFLKGAGLDVLWPQALALLVSGAALLGLAAMLFRRTSAS</sequence>
<evidence type="ECO:0000256" key="5">
    <source>
        <dbReference type="ARBA" id="ARBA00022692"/>
    </source>
</evidence>
<feature type="transmembrane region" description="Helical" evidence="8">
    <location>
        <begin position="21"/>
        <end position="41"/>
    </location>
</feature>
<feature type="domain" description="ABC transmembrane type-2" evidence="9">
    <location>
        <begin position="137"/>
        <end position="365"/>
    </location>
</feature>
<dbReference type="GO" id="GO:0043190">
    <property type="term" value="C:ATP-binding cassette (ABC) transporter complex"/>
    <property type="evidence" value="ECO:0007669"/>
    <property type="project" value="InterPro"/>
</dbReference>
<feature type="transmembrane region" description="Helical" evidence="8">
    <location>
        <begin position="251"/>
        <end position="276"/>
    </location>
</feature>
<dbReference type="STRING" id="406100.SAMN04488052_103353"/>
<keyword evidence="4 8" id="KW-1003">Cell membrane</keyword>
<evidence type="ECO:0000313" key="10">
    <source>
        <dbReference type="EMBL" id="SEO84754.1"/>
    </source>
</evidence>
<evidence type="ECO:0000256" key="1">
    <source>
        <dbReference type="ARBA" id="ARBA00004651"/>
    </source>
</evidence>
<dbReference type="Pfam" id="PF12698">
    <property type="entry name" value="ABC2_membrane_3"/>
    <property type="match status" value="1"/>
</dbReference>
<dbReference type="OrthoDB" id="9808686at2"/>
<dbReference type="Proteomes" id="UP000199657">
    <property type="component" value="Unassembled WGS sequence"/>
</dbReference>
<dbReference type="InterPro" id="IPR047817">
    <property type="entry name" value="ABC2_TM_bact-type"/>
</dbReference>
<feature type="transmembrane region" description="Helical" evidence="8">
    <location>
        <begin position="340"/>
        <end position="362"/>
    </location>
</feature>
<dbReference type="PANTHER" id="PTHR30294:SF47">
    <property type="entry name" value="INNER MEMBRANE TRANSPORT PERMEASE YHHJ"/>
    <property type="match status" value="1"/>
</dbReference>
<dbReference type="RefSeq" id="WP_091642835.1">
    <property type="nucleotide sequence ID" value="NZ_FOEG01000003.1"/>
</dbReference>
<dbReference type="AlphaFoldDB" id="A0A1H8T2D7"/>
<dbReference type="InterPro" id="IPR051449">
    <property type="entry name" value="ABC-2_transporter_component"/>
</dbReference>
<keyword evidence="6 8" id="KW-1133">Transmembrane helix</keyword>
<feature type="transmembrane region" description="Helical" evidence="8">
    <location>
        <begin position="283"/>
        <end position="302"/>
    </location>
</feature>
<accession>A0A1H8T2D7</accession>
<keyword evidence="3 8" id="KW-0813">Transport</keyword>
<dbReference type="EMBL" id="FOEG01000003">
    <property type="protein sequence ID" value="SEO84754.1"/>
    <property type="molecule type" value="Genomic_DNA"/>
</dbReference>
<dbReference type="Gene3D" id="3.40.1710.10">
    <property type="entry name" value="abc type-2 transporter like domain"/>
    <property type="match status" value="1"/>
</dbReference>
<dbReference type="PANTHER" id="PTHR30294">
    <property type="entry name" value="MEMBRANE COMPONENT OF ABC TRANSPORTER YHHJ-RELATED"/>
    <property type="match status" value="1"/>
</dbReference>
<comment type="subcellular location">
    <subcellularLocation>
        <location evidence="8">Cell inner membrane</location>
        <topology evidence="8">Multi-pass membrane protein</topology>
    </subcellularLocation>
    <subcellularLocation>
        <location evidence="1">Cell membrane</location>
        <topology evidence="1">Multi-pass membrane protein</topology>
    </subcellularLocation>
</comment>
<evidence type="ECO:0000256" key="8">
    <source>
        <dbReference type="RuleBase" id="RU361157"/>
    </source>
</evidence>
<evidence type="ECO:0000256" key="7">
    <source>
        <dbReference type="ARBA" id="ARBA00023136"/>
    </source>
</evidence>
<evidence type="ECO:0000259" key="9">
    <source>
        <dbReference type="PROSITE" id="PS51012"/>
    </source>
</evidence>
<proteinExistence type="inferred from homology"/>
<feature type="transmembrane region" description="Helical" evidence="8">
    <location>
        <begin position="174"/>
        <end position="197"/>
    </location>
</feature>
<evidence type="ECO:0000256" key="6">
    <source>
        <dbReference type="ARBA" id="ARBA00022989"/>
    </source>
</evidence>
<name>A0A1H8T2D7_9GAMM</name>
<protein>
    <recommendedName>
        <fullName evidence="8">Transport permease protein</fullName>
    </recommendedName>
</protein>
<feature type="transmembrane region" description="Helical" evidence="8">
    <location>
        <begin position="218"/>
        <end position="245"/>
    </location>
</feature>
<evidence type="ECO:0000313" key="11">
    <source>
        <dbReference type="Proteomes" id="UP000199657"/>
    </source>
</evidence>
<keyword evidence="11" id="KW-1185">Reference proteome</keyword>
<dbReference type="InterPro" id="IPR000412">
    <property type="entry name" value="ABC_2_transport"/>
</dbReference>
<keyword evidence="5 8" id="KW-0812">Transmembrane</keyword>
<evidence type="ECO:0000256" key="4">
    <source>
        <dbReference type="ARBA" id="ARBA00022475"/>
    </source>
</evidence>
<evidence type="ECO:0000256" key="2">
    <source>
        <dbReference type="ARBA" id="ARBA00007783"/>
    </source>
</evidence>
<comment type="similarity">
    <text evidence="2 8">Belongs to the ABC-2 integral membrane protein family.</text>
</comment>
<dbReference type="PRINTS" id="PR00164">
    <property type="entry name" value="ABC2TRNSPORT"/>
</dbReference>
<dbReference type="PROSITE" id="PS51012">
    <property type="entry name" value="ABC_TM2"/>
    <property type="match status" value="1"/>
</dbReference>
<organism evidence="10 11">
    <name type="scientific">Aquisalimonas asiatica</name>
    <dbReference type="NCBI Taxonomy" id="406100"/>
    <lineage>
        <taxon>Bacteria</taxon>
        <taxon>Pseudomonadati</taxon>
        <taxon>Pseudomonadota</taxon>
        <taxon>Gammaproteobacteria</taxon>
        <taxon>Chromatiales</taxon>
        <taxon>Ectothiorhodospiraceae</taxon>
        <taxon>Aquisalimonas</taxon>
    </lineage>
</organism>
<gene>
    <name evidence="10" type="ORF">SAMN04488052_103353</name>
</gene>
<keyword evidence="7 8" id="KW-0472">Membrane</keyword>
<dbReference type="InterPro" id="IPR013525">
    <property type="entry name" value="ABC2_TM"/>
</dbReference>